<feature type="compositionally biased region" description="Basic residues" evidence="1">
    <location>
        <begin position="109"/>
        <end position="122"/>
    </location>
</feature>
<reference evidence="3 4" key="1">
    <citation type="submission" date="2018-06" db="EMBL/GenBank/DDBJ databases">
        <title>Noncontiguous genome sequence of Ruminococcaceae bacterium ASD2818.</title>
        <authorList>
            <person name="Chaplin A.V."/>
            <person name="Sokolova S.R."/>
            <person name="Kochetkova T.O."/>
            <person name="Goltsov A.Y."/>
            <person name="Trofimov D.Y."/>
            <person name="Efimov B.A."/>
        </authorList>
    </citation>
    <scope>NUCLEOTIDE SEQUENCE [LARGE SCALE GENOMIC DNA]</scope>
    <source>
        <strain evidence="3 4">ASD2818</strain>
    </source>
</reference>
<dbReference type="Gene3D" id="1.10.260.40">
    <property type="entry name" value="lambda repressor-like DNA-binding domains"/>
    <property type="match status" value="1"/>
</dbReference>
<dbReference type="AlphaFoldDB" id="A0A328UMP3"/>
<feature type="region of interest" description="Disordered" evidence="1">
    <location>
        <begin position="99"/>
        <end position="122"/>
    </location>
</feature>
<dbReference type="InterPro" id="IPR010982">
    <property type="entry name" value="Lambda_DNA-bd_dom_sf"/>
</dbReference>
<dbReference type="CDD" id="cd00093">
    <property type="entry name" value="HTH_XRE"/>
    <property type="match status" value="1"/>
</dbReference>
<evidence type="ECO:0000259" key="2">
    <source>
        <dbReference type="PROSITE" id="PS50943"/>
    </source>
</evidence>
<keyword evidence="4" id="KW-1185">Reference proteome</keyword>
<gene>
    <name evidence="3" type="ORF">DPQ25_04645</name>
</gene>
<dbReference type="Proteomes" id="UP000249377">
    <property type="component" value="Unassembled WGS sequence"/>
</dbReference>
<protein>
    <recommendedName>
        <fullName evidence="2">HTH cro/C1-type domain-containing protein</fullName>
    </recommendedName>
</protein>
<dbReference type="RefSeq" id="WP_112331967.1">
    <property type="nucleotide sequence ID" value="NZ_QLYR01000001.1"/>
</dbReference>
<proteinExistence type="predicted"/>
<organism evidence="3 4">
    <name type="scientific">Hydrogeniiclostridium mannosilyticum</name>
    <dbReference type="NCBI Taxonomy" id="2764322"/>
    <lineage>
        <taxon>Bacteria</taxon>
        <taxon>Bacillati</taxon>
        <taxon>Bacillota</taxon>
        <taxon>Clostridia</taxon>
        <taxon>Eubacteriales</taxon>
        <taxon>Acutalibacteraceae</taxon>
        <taxon>Hydrogeniiclostridium</taxon>
    </lineage>
</organism>
<sequence>MMEPSENCLQKGELARLLPQRLRNLRILYGVTQREISGVLNVSRSSYTYYELGYTQPPLQVLCAMAAYYHVTVGYFWAKSPSTVNTAFIICSNSRAYSAQGAQRPGPRAPKRRKNRFHRPKSKTAGTIRRMVDCSRCFLPKTTLDFIAKKIYNKKAKIAVYALIVKWI</sequence>
<evidence type="ECO:0000313" key="3">
    <source>
        <dbReference type="EMBL" id="RAQ30773.1"/>
    </source>
</evidence>
<dbReference type="InterPro" id="IPR001387">
    <property type="entry name" value="Cro/C1-type_HTH"/>
</dbReference>
<accession>A0A328UMP3</accession>
<dbReference type="Pfam" id="PF01381">
    <property type="entry name" value="HTH_3"/>
    <property type="match status" value="1"/>
</dbReference>
<dbReference type="SUPFAM" id="SSF47413">
    <property type="entry name" value="lambda repressor-like DNA-binding domains"/>
    <property type="match status" value="1"/>
</dbReference>
<dbReference type="EMBL" id="QLYR01000001">
    <property type="protein sequence ID" value="RAQ30773.1"/>
    <property type="molecule type" value="Genomic_DNA"/>
</dbReference>
<evidence type="ECO:0000256" key="1">
    <source>
        <dbReference type="SAM" id="MobiDB-lite"/>
    </source>
</evidence>
<feature type="domain" description="HTH cro/C1-type" evidence="2">
    <location>
        <begin position="22"/>
        <end position="76"/>
    </location>
</feature>
<dbReference type="PROSITE" id="PS50943">
    <property type="entry name" value="HTH_CROC1"/>
    <property type="match status" value="1"/>
</dbReference>
<dbReference type="GO" id="GO:0003677">
    <property type="term" value="F:DNA binding"/>
    <property type="evidence" value="ECO:0007669"/>
    <property type="project" value="InterPro"/>
</dbReference>
<dbReference type="SMART" id="SM00530">
    <property type="entry name" value="HTH_XRE"/>
    <property type="match status" value="1"/>
</dbReference>
<evidence type="ECO:0000313" key="4">
    <source>
        <dbReference type="Proteomes" id="UP000249377"/>
    </source>
</evidence>
<comment type="caution">
    <text evidence="3">The sequence shown here is derived from an EMBL/GenBank/DDBJ whole genome shotgun (WGS) entry which is preliminary data.</text>
</comment>
<name>A0A328UMP3_9FIRM</name>